<keyword evidence="1" id="KW-0479">Metal-binding</keyword>
<comment type="caution">
    <text evidence="5">The sequence shown here is derived from an EMBL/GenBank/DDBJ whole genome shotgun (WGS) entry which is preliminary data.</text>
</comment>
<dbReference type="GO" id="GO:0046872">
    <property type="term" value="F:metal ion binding"/>
    <property type="evidence" value="ECO:0007669"/>
    <property type="project" value="UniProtKB-KW"/>
</dbReference>
<dbReference type="InterPro" id="IPR018247">
    <property type="entry name" value="EF_Hand_1_Ca_BS"/>
</dbReference>
<dbReference type="EMBL" id="BMCG01000004">
    <property type="protein sequence ID" value="GGC13952.1"/>
    <property type="molecule type" value="Genomic_DNA"/>
</dbReference>
<evidence type="ECO:0000256" key="3">
    <source>
        <dbReference type="SAM" id="MobiDB-lite"/>
    </source>
</evidence>
<feature type="domain" description="PilY1 beta-propeller" evidence="4">
    <location>
        <begin position="965"/>
        <end position="1305"/>
    </location>
</feature>
<evidence type="ECO:0000313" key="5">
    <source>
        <dbReference type="EMBL" id="GGC13952.1"/>
    </source>
</evidence>
<keyword evidence="6" id="KW-1185">Reference proteome</keyword>
<dbReference type="Proteomes" id="UP000620266">
    <property type="component" value="Unassembled WGS sequence"/>
</dbReference>
<feature type="region of interest" description="Disordered" evidence="3">
    <location>
        <begin position="782"/>
        <end position="804"/>
    </location>
</feature>
<feature type="compositionally biased region" description="Low complexity" evidence="3">
    <location>
        <begin position="237"/>
        <end position="253"/>
    </location>
</feature>
<organism evidence="5 6">
    <name type="scientific">Oxalicibacterium flavum</name>
    <dbReference type="NCBI Taxonomy" id="179467"/>
    <lineage>
        <taxon>Bacteria</taxon>
        <taxon>Pseudomonadati</taxon>
        <taxon>Pseudomonadota</taxon>
        <taxon>Betaproteobacteria</taxon>
        <taxon>Burkholderiales</taxon>
        <taxon>Oxalobacteraceae</taxon>
        <taxon>Oxalicibacterium</taxon>
    </lineage>
</organism>
<name>A0A8J2XYI2_9BURK</name>
<evidence type="ECO:0000313" key="6">
    <source>
        <dbReference type="Proteomes" id="UP000620266"/>
    </source>
</evidence>
<evidence type="ECO:0000256" key="1">
    <source>
        <dbReference type="ARBA" id="ARBA00022723"/>
    </source>
</evidence>
<proteinExistence type="predicted"/>
<accession>A0A8J2XYI2</accession>
<reference evidence="5" key="2">
    <citation type="submission" date="2020-09" db="EMBL/GenBank/DDBJ databases">
        <authorList>
            <person name="Sun Q."/>
            <person name="Sedlacek I."/>
        </authorList>
    </citation>
    <scope>NUCLEOTIDE SEQUENCE</scope>
    <source>
        <strain evidence="5">CCM 7086</strain>
    </source>
</reference>
<keyword evidence="2" id="KW-0106">Calcium</keyword>
<sequence length="1469" mass="156823">MFLLLTAVPAIAQLDLSQRPIYSGGNIPPLVMIDLSKDHQLYFKAYNDYSDLDGDGNLETTYTHSIDYYGYFDSYKCYNYNTSANRFVPHSITANKYCSGNWSGNFLNWVAMSRMDAVRKLLYGGLRSTDEPATVATGSGTATRSGITVLERSFQPTDAHAWAKFYNGTDLTQLTPATAVGSGLTFCNMTPGSSSGVNKYSQTNTNAPQIRVVEGNYALWASNERWQCTWSEEHSASNANNSASSGIAAAGSNPKRADKGFGTGSGKGEYTARVQVCVPDLIGKEKCEQYPDLNYKPVGLLQTYGERGQMKFGLMTGSYTKNISGGVLRRNISDFSSEINVSSNGTFKLGSNAASGEVKGIVHNLNKMRIYGYNYDGGGYTEVSADSESCNYQMTGMVLTGGGTGQGDAAPEGNCSSWGNPISEIFLESIRYFAGLQPTDAFKYTSSENGTKDDKLGLTIEAWQDPLTATNYCSPLNTLVFNPAVSSYDGDQMNMTGIGDASSTTAATWTDRVGVDEAVTSGSKWLVGSNGTTDNGSCTAKELSGLSGALGICPEAPTQKGTYLMAGAAYYAKTNRIRTSGTVASAVPAADAKSLKVTTYGIQLASNTPSITINVNGHPVKIIPSYRVNAGGKGVYASGTLVDFKVVEQTATSGKFYVNWEDSNQGGDFDQDVWGILSYSINGDEISVTTEAITTASANGQGFGYVISGTNKDGAHFHSGAYGFNYTDPIAGVTGCTNCRAGSETASGQKGPTTVTYTATGDSGGQLQDPLWYAAKWGGFNGTSGKPDDPAKWDTRRADGSPGSDGVPDNYFFVANPGALETALERAFISILATSSSSSVATNSASLQTGSRIYQARFNATDWSGQLLAFPIDLDGVIADVPEWDAAQKMPAHGSRVIVTYDNDPDSNRAGIPFRWNEAFPYKLALQAEGEADLSKAEQRLAWLRGDQSQEGNGPTQMRRRSSLLGDIVNSNPQFVGKPASGHDDSAYFTFANTHKDREPMLYVGGNDGMLHGFLASNGVEKLAYIPSSVVPNLKELTGQSYGHRYFVDGTPTIADVKVDASTWKTLLIGGLNAGGKGLYALDVTDVGTFSEENAGSLVQWEFTDANDANLGYTFGRPSVVKMANGRWAAVFGNGYNSTTGKAALFIVFLDREAGSKSWVAGTDYMRIDLAGLSGVNGLSSPTVIDNNVDGVADYIYAGDLLGNMWKFDVRAADAALWKVAYGTTEAAQPLYSARSAAGAVQPITSGPEIVRNPAGGFVVLFGTGRYLEAGDARTTAAQTFYGIWDENASTTPTIDRSSLVQQSIIAELTVSNIDYRLTSDESVVYGDVSPRARGWYMDLSTQGERVIYNPVVRNGRLIFTTIVPSENVCTSGGGSWLMELDAVTGGALDSSPLDVNRDGVINDADRLLYNDTLNVVGGRKLNGLVPFPTIIKGQEGQEHKIFSGPDLESVREADSSSSGRLSWREIMQ</sequence>
<evidence type="ECO:0000256" key="2">
    <source>
        <dbReference type="ARBA" id="ARBA00022837"/>
    </source>
</evidence>
<evidence type="ECO:0000259" key="4">
    <source>
        <dbReference type="Pfam" id="PF05567"/>
    </source>
</evidence>
<gene>
    <name evidence="5" type="ORF">GCM10007205_23560</name>
</gene>
<dbReference type="Pfam" id="PF05567">
    <property type="entry name" value="T4P_PilY1"/>
    <property type="match status" value="1"/>
</dbReference>
<feature type="compositionally biased region" description="Basic and acidic residues" evidence="3">
    <location>
        <begin position="786"/>
        <end position="799"/>
    </location>
</feature>
<dbReference type="InterPro" id="IPR008707">
    <property type="entry name" value="B-propeller_PilY1"/>
</dbReference>
<feature type="region of interest" description="Disordered" evidence="3">
    <location>
        <begin position="237"/>
        <end position="264"/>
    </location>
</feature>
<dbReference type="PROSITE" id="PS00018">
    <property type="entry name" value="EF_HAND_1"/>
    <property type="match status" value="1"/>
</dbReference>
<reference evidence="5" key="1">
    <citation type="journal article" date="2014" name="Int. J. Syst. Evol. Microbiol.">
        <title>Complete genome sequence of Corynebacterium casei LMG S-19264T (=DSM 44701T), isolated from a smear-ripened cheese.</title>
        <authorList>
            <consortium name="US DOE Joint Genome Institute (JGI-PGF)"/>
            <person name="Walter F."/>
            <person name="Albersmeier A."/>
            <person name="Kalinowski J."/>
            <person name="Ruckert C."/>
        </authorList>
    </citation>
    <scope>NUCLEOTIDE SEQUENCE</scope>
    <source>
        <strain evidence="5">CCM 7086</strain>
    </source>
</reference>
<protein>
    <recommendedName>
        <fullName evidence="4">PilY1 beta-propeller domain-containing protein</fullName>
    </recommendedName>
</protein>